<dbReference type="Proteomes" id="UP001500002">
    <property type="component" value="Unassembled WGS sequence"/>
</dbReference>
<protein>
    <submittedName>
        <fullName evidence="1">Uncharacterized protein</fullName>
    </submittedName>
</protein>
<dbReference type="RefSeq" id="WP_344295803.1">
    <property type="nucleotide sequence ID" value="NZ_BAAANJ010000006.1"/>
</dbReference>
<dbReference type="InterPro" id="IPR028953">
    <property type="entry name" value="Imm_IFT-like"/>
</dbReference>
<reference evidence="1 2" key="1">
    <citation type="journal article" date="2019" name="Int. J. Syst. Evol. Microbiol.">
        <title>The Global Catalogue of Microorganisms (GCM) 10K type strain sequencing project: providing services to taxonomists for standard genome sequencing and annotation.</title>
        <authorList>
            <consortium name="The Broad Institute Genomics Platform"/>
            <consortium name="The Broad Institute Genome Sequencing Center for Infectious Disease"/>
            <person name="Wu L."/>
            <person name="Ma J."/>
        </authorList>
    </citation>
    <scope>NUCLEOTIDE SEQUENCE [LARGE SCALE GENOMIC DNA]</scope>
    <source>
        <strain evidence="1 2">JCM 14322</strain>
    </source>
</reference>
<organism evidence="1 2">
    <name type="scientific">Agromyces neolithicus</name>
    <dbReference type="NCBI Taxonomy" id="269420"/>
    <lineage>
        <taxon>Bacteria</taxon>
        <taxon>Bacillati</taxon>
        <taxon>Actinomycetota</taxon>
        <taxon>Actinomycetes</taxon>
        <taxon>Micrococcales</taxon>
        <taxon>Microbacteriaceae</taxon>
        <taxon>Agromyces</taxon>
    </lineage>
</organism>
<proteinExistence type="predicted"/>
<comment type="caution">
    <text evidence="1">The sequence shown here is derived from an EMBL/GenBank/DDBJ whole genome shotgun (WGS) entry which is preliminary data.</text>
</comment>
<evidence type="ECO:0000313" key="1">
    <source>
        <dbReference type="EMBL" id="GAA1811057.1"/>
    </source>
</evidence>
<dbReference type="Pfam" id="PF15598">
    <property type="entry name" value="Imm61"/>
    <property type="match status" value="1"/>
</dbReference>
<gene>
    <name evidence="1" type="ORF">GCM10009749_19960</name>
</gene>
<sequence>MTGGQASTPDAGRIGDADAELLAFAAKGRITVFSPDDAMLRIGDMEQLYELRQHGERFELTRQQRSPAPMLLMSSTSLEAVRRFLLRVLGVTVRAELRLPRLALAFDPAALPDGFVLSNAVDADTVSGADTVSDLNGIELVWTERGEAMSARFRPGSAGERDAVQFAGYATASERTLIESLLEPSGRPLFATA</sequence>
<dbReference type="EMBL" id="BAAANJ010000006">
    <property type="protein sequence ID" value="GAA1811057.1"/>
    <property type="molecule type" value="Genomic_DNA"/>
</dbReference>
<keyword evidence="2" id="KW-1185">Reference proteome</keyword>
<name>A0ABN2M757_9MICO</name>
<accession>A0ABN2M757</accession>
<evidence type="ECO:0000313" key="2">
    <source>
        <dbReference type="Proteomes" id="UP001500002"/>
    </source>
</evidence>